<feature type="compositionally biased region" description="Polar residues" evidence="1">
    <location>
        <begin position="163"/>
        <end position="172"/>
    </location>
</feature>
<dbReference type="Proteomes" id="UP001165121">
    <property type="component" value="Unassembled WGS sequence"/>
</dbReference>
<feature type="region of interest" description="Disordered" evidence="1">
    <location>
        <begin position="120"/>
        <end position="172"/>
    </location>
</feature>
<name>A0A9W6YAU0_9STRA</name>
<feature type="region of interest" description="Disordered" evidence="1">
    <location>
        <begin position="187"/>
        <end position="240"/>
    </location>
</feature>
<organism evidence="2 3">
    <name type="scientific">Phytophthora fragariaefolia</name>
    <dbReference type="NCBI Taxonomy" id="1490495"/>
    <lineage>
        <taxon>Eukaryota</taxon>
        <taxon>Sar</taxon>
        <taxon>Stramenopiles</taxon>
        <taxon>Oomycota</taxon>
        <taxon>Peronosporomycetes</taxon>
        <taxon>Peronosporales</taxon>
        <taxon>Peronosporaceae</taxon>
        <taxon>Phytophthora</taxon>
    </lineage>
</organism>
<evidence type="ECO:0000313" key="2">
    <source>
        <dbReference type="EMBL" id="GMF56844.1"/>
    </source>
</evidence>
<comment type="caution">
    <text evidence="2">The sequence shown here is derived from an EMBL/GenBank/DDBJ whole genome shotgun (WGS) entry which is preliminary data.</text>
</comment>
<protein>
    <submittedName>
        <fullName evidence="2">Unnamed protein product</fullName>
    </submittedName>
</protein>
<dbReference type="EMBL" id="BSXT01004125">
    <property type="protein sequence ID" value="GMF56844.1"/>
    <property type="molecule type" value="Genomic_DNA"/>
</dbReference>
<reference evidence="2" key="1">
    <citation type="submission" date="2023-04" db="EMBL/GenBank/DDBJ databases">
        <title>Phytophthora fragariaefolia NBRC 109709.</title>
        <authorList>
            <person name="Ichikawa N."/>
            <person name="Sato H."/>
            <person name="Tonouchi N."/>
        </authorList>
    </citation>
    <scope>NUCLEOTIDE SEQUENCE</scope>
    <source>
        <strain evidence="2">NBRC 109709</strain>
    </source>
</reference>
<keyword evidence="3" id="KW-1185">Reference proteome</keyword>
<sequence length="240" mass="26677">MDDKSRYFMVEEFLLEENVDNSEVCSIPLICNTRSYLMYILKTNYKSDFEPGGGVPILSIGPQILHFIIGLFSEIYSELSSDRISGLIFFFCLLLLKTIPAIRTDTTRYYPTVPMATDAVRSHEDIEPEPSSKRKLAPGDQAPPKKQVGRPRKLPNAAPTHPSILSLSSRARGSTTEVIEKATWIERADAERAETRTAATAYGSENQADQDAQVRAWDARQPDDADYDGPVDDGPTHPPG</sequence>
<proteinExistence type="predicted"/>
<accession>A0A9W6YAU0</accession>
<evidence type="ECO:0000313" key="3">
    <source>
        <dbReference type="Proteomes" id="UP001165121"/>
    </source>
</evidence>
<gene>
    <name evidence="2" type="ORF">Pfra01_002418200</name>
</gene>
<evidence type="ECO:0000256" key="1">
    <source>
        <dbReference type="SAM" id="MobiDB-lite"/>
    </source>
</evidence>
<dbReference type="AlphaFoldDB" id="A0A9W6YAU0"/>